<evidence type="ECO:0000313" key="2">
    <source>
        <dbReference type="WBParaSite" id="ACRNAN_scaffold7831.g29043.t1"/>
    </source>
</evidence>
<dbReference type="Proteomes" id="UP000887540">
    <property type="component" value="Unplaced"/>
</dbReference>
<keyword evidence="1" id="KW-1185">Reference proteome</keyword>
<protein>
    <submittedName>
        <fullName evidence="2">Uncharacterized protein</fullName>
    </submittedName>
</protein>
<dbReference type="AlphaFoldDB" id="A0A914EG06"/>
<sequence>LGKRFNVRLGPHTLDMIRRGGYVSTYVYEEEARLMPMSMKKRNSLASINYQWHNLINQQQKAFNIA</sequence>
<reference evidence="2" key="1">
    <citation type="submission" date="2022-11" db="UniProtKB">
        <authorList>
            <consortium name="WormBaseParasite"/>
        </authorList>
    </citation>
    <scope>IDENTIFICATION</scope>
</reference>
<organism evidence="1 2">
    <name type="scientific">Acrobeloides nanus</name>
    <dbReference type="NCBI Taxonomy" id="290746"/>
    <lineage>
        <taxon>Eukaryota</taxon>
        <taxon>Metazoa</taxon>
        <taxon>Ecdysozoa</taxon>
        <taxon>Nematoda</taxon>
        <taxon>Chromadorea</taxon>
        <taxon>Rhabditida</taxon>
        <taxon>Tylenchina</taxon>
        <taxon>Cephalobomorpha</taxon>
        <taxon>Cephaloboidea</taxon>
        <taxon>Cephalobidae</taxon>
        <taxon>Acrobeloides</taxon>
    </lineage>
</organism>
<proteinExistence type="predicted"/>
<dbReference type="WBParaSite" id="ACRNAN_scaffold7831.g29043.t1">
    <property type="protein sequence ID" value="ACRNAN_scaffold7831.g29043.t1"/>
    <property type="gene ID" value="ACRNAN_scaffold7831.g29043"/>
</dbReference>
<accession>A0A914EG06</accession>
<evidence type="ECO:0000313" key="1">
    <source>
        <dbReference type="Proteomes" id="UP000887540"/>
    </source>
</evidence>
<name>A0A914EG06_9BILA</name>